<keyword evidence="5 9" id="KW-0255">Endonuclease</keyword>
<proteinExistence type="inferred from homology"/>
<evidence type="ECO:0000256" key="2">
    <source>
        <dbReference type="ARBA" id="ARBA00009959"/>
    </source>
</evidence>
<comment type="cofactor">
    <cofactor evidence="1 9">
        <name>Mg(2+)</name>
        <dbReference type="ChEBI" id="CHEBI:18420"/>
    </cofactor>
</comment>
<evidence type="ECO:0000256" key="8">
    <source>
        <dbReference type="ARBA" id="ARBA00023118"/>
    </source>
</evidence>
<organism evidence="10 11">
    <name type="scientific">Filifactor villosus</name>
    <dbReference type="NCBI Taxonomy" id="29374"/>
    <lineage>
        <taxon>Bacteria</taxon>
        <taxon>Bacillati</taxon>
        <taxon>Bacillota</taxon>
        <taxon>Clostridia</taxon>
        <taxon>Peptostreptococcales</taxon>
        <taxon>Filifactoraceae</taxon>
        <taxon>Filifactor</taxon>
    </lineage>
</organism>
<keyword evidence="4 9" id="KW-0479">Metal-binding</keyword>
<name>A0ABV9QK61_9FIRM</name>
<dbReference type="CDD" id="cd09725">
    <property type="entry name" value="Cas2_I_II_III"/>
    <property type="match status" value="1"/>
</dbReference>
<sequence length="107" mass="12899">MEQWDVLEEDFEQLYLEDTVTVVVIYDIISNTRRTKLSKLLCGYGYRIQKSAFECILSKEKCDKMLREIETFAQKDDLIRIYRLNQMVQTTVYGERQEAENELYYFV</sequence>
<dbReference type="NCBIfam" id="TIGR01573">
    <property type="entry name" value="cas2"/>
    <property type="match status" value="1"/>
</dbReference>
<dbReference type="Gene3D" id="3.30.70.240">
    <property type="match status" value="1"/>
</dbReference>
<dbReference type="PANTHER" id="PTHR34405:SF3">
    <property type="entry name" value="CRISPR-ASSOCIATED ENDORIBONUCLEASE CAS2 3"/>
    <property type="match status" value="1"/>
</dbReference>
<dbReference type="GO" id="GO:0004519">
    <property type="term" value="F:endonuclease activity"/>
    <property type="evidence" value="ECO:0007669"/>
    <property type="project" value="UniProtKB-KW"/>
</dbReference>
<protein>
    <recommendedName>
        <fullName evidence="9">CRISPR-associated endoribonuclease Cas2</fullName>
        <ecNumber evidence="9">3.1.-.-</ecNumber>
    </recommendedName>
</protein>
<evidence type="ECO:0000256" key="5">
    <source>
        <dbReference type="ARBA" id="ARBA00022759"/>
    </source>
</evidence>
<dbReference type="Pfam" id="PF09827">
    <property type="entry name" value="CRISPR_Cas2"/>
    <property type="match status" value="1"/>
</dbReference>
<evidence type="ECO:0000256" key="6">
    <source>
        <dbReference type="ARBA" id="ARBA00022801"/>
    </source>
</evidence>
<dbReference type="InterPro" id="IPR021127">
    <property type="entry name" value="CRISPR_associated_Cas2"/>
</dbReference>
<gene>
    <name evidence="9 10" type="primary">cas2</name>
    <name evidence="10" type="ORF">ACFO4R_01545</name>
</gene>
<feature type="binding site" evidence="9">
    <location>
        <position position="27"/>
    </location>
    <ligand>
        <name>Mg(2+)</name>
        <dbReference type="ChEBI" id="CHEBI:18420"/>
        <note>catalytic</note>
    </ligand>
</feature>
<dbReference type="SUPFAM" id="SSF143430">
    <property type="entry name" value="TTP0101/SSO1404-like"/>
    <property type="match status" value="1"/>
</dbReference>
<evidence type="ECO:0000256" key="3">
    <source>
        <dbReference type="ARBA" id="ARBA00022722"/>
    </source>
</evidence>
<dbReference type="EMBL" id="JBHSHL010000003">
    <property type="protein sequence ID" value="MFC4803756.1"/>
    <property type="molecule type" value="Genomic_DNA"/>
</dbReference>
<evidence type="ECO:0000256" key="7">
    <source>
        <dbReference type="ARBA" id="ARBA00022842"/>
    </source>
</evidence>
<reference evidence="11" key="1">
    <citation type="journal article" date="2019" name="Int. J. Syst. Evol. Microbiol.">
        <title>The Global Catalogue of Microorganisms (GCM) 10K type strain sequencing project: providing services to taxonomists for standard genome sequencing and annotation.</title>
        <authorList>
            <consortium name="The Broad Institute Genomics Platform"/>
            <consortium name="The Broad Institute Genome Sequencing Center for Infectious Disease"/>
            <person name="Wu L."/>
            <person name="Ma J."/>
        </authorList>
    </citation>
    <scope>NUCLEOTIDE SEQUENCE [LARGE SCALE GENOMIC DNA]</scope>
    <source>
        <strain evidence="11">CCUG 46385</strain>
    </source>
</reference>
<evidence type="ECO:0000256" key="4">
    <source>
        <dbReference type="ARBA" id="ARBA00022723"/>
    </source>
</evidence>
<comment type="function">
    <text evidence="9">CRISPR (clustered regularly interspaced short palindromic repeat), is an adaptive immune system that provides protection against mobile genetic elements (viruses, transposable elements and conjugative plasmids). CRISPR clusters contain sequences complementary to antecedent mobile elements and target invading nucleic acids. CRISPR clusters are transcribed and processed into CRISPR RNA (crRNA). Functions as a ssRNA-specific endoribonuclease. Involved in the integration of spacer DNA into the CRISPR cassette.</text>
</comment>
<keyword evidence="8 9" id="KW-0051">Antiviral defense</keyword>
<dbReference type="EC" id="3.1.-.-" evidence="9"/>
<evidence type="ECO:0000313" key="10">
    <source>
        <dbReference type="EMBL" id="MFC4803756.1"/>
    </source>
</evidence>
<dbReference type="RefSeq" id="WP_379787207.1">
    <property type="nucleotide sequence ID" value="NZ_JBHSHL010000003.1"/>
</dbReference>
<comment type="similarity">
    <text evidence="2 9">Belongs to the CRISPR-associated endoribonuclease Cas2 protein family.</text>
</comment>
<keyword evidence="11" id="KW-1185">Reference proteome</keyword>
<dbReference type="Proteomes" id="UP001595916">
    <property type="component" value="Unassembled WGS sequence"/>
</dbReference>
<evidence type="ECO:0000256" key="9">
    <source>
        <dbReference type="HAMAP-Rule" id="MF_01471"/>
    </source>
</evidence>
<comment type="caution">
    <text evidence="10">The sequence shown here is derived from an EMBL/GenBank/DDBJ whole genome shotgun (WGS) entry which is preliminary data.</text>
</comment>
<dbReference type="PANTHER" id="PTHR34405">
    <property type="entry name" value="CRISPR-ASSOCIATED ENDORIBONUCLEASE CAS2"/>
    <property type="match status" value="1"/>
</dbReference>
<accession>A0ABV9QK61</accession>
<keyword evidence="7 9" id="KW-0460">Magnesium</keyword>
<keyword evidence="6 9" id="KW-0378">Hydrolase</keyword>
<evidence type="ECO:0000256" key="1">
    <source>
        <dbReference type="ARBA" id="ARBA00001946"/>
    </source>
</evidence>
<dbReference type="InterPro" id="IPR019199">
    <property type="entry name" value="Virulence_VapD/CRISPR_Cas2"/>
</dbReference>
<comment type="subunit">
    <text evidence="9">Homodimer, forms a heterotetramer with a Cas1 homodimer.</text>
</comment>
<evidence type="ECO:0000313" key="11">
    <source>
        <dbReference type="Proteomes" id="UP001595916"/>
    </source>
</evidence>
<dbReference type="HAMAP" id="MF_01471">
    <property type="entry name" value="Cas2"/>
    <property type="match status" value="1"/>
</dbReference>
<keyword evidence="3 9" id="KW-0540">Nuclease</keyword>